<keyword evidence="3" id="KW-1185">Reference proteome</keyword>
<evidence type="ECO:0000313" key="3">
    <source>
        <dbReference type="Proteomes" id="UP000291236"/>
    </source>
</evidence>
<proteinExistence type="predicted"/>
<feature type="domain" description="Thiaminase-2/PQQC" evidence="1">
    <location>
        <begin position="59"/>
        <end position="127"/>
    </location>
</feature>
<dbReference type="SUPFAM" id="SSF48371">
    <property type="entry name" value="ARM repeat"/>
    <property type="match status" value="1"/>
</dbReference>
<dbReference type="InterPro" id="IPR004305">
    <property type="entry name" value="Thiaminase-2/PQQC"/>
</dbReference>
<dbReference type="OrthoDB" id="9825908at2"/>
<dbReference type="AlphaFoldDB" id="A0A4P2VML9"/>
<sequence>MVKKIEIHLKEDPLSTLRIFILEKSLNKNELKKLDNIEFIHDKYNSLTFDQKNKLIEFTASQLQNKFTLEEPIYDQLFSFCLISSFEKEFQHNNKLIDLLLEEVSNMHFIEKICQTLFSIMDHEYDFSSNNSLIAAHSLALIIELGIKLDKFHLKNEFNSEHTQHVIKYITSNLLARSNVNNEEIRIGLVYYLTRIDTKPQLYLQKILSRFGESLLESVFNKYFMNPERNKTAFYFLKEHLTVFLGGSAFIAEMTQSVLQAQMLKNPDEFIKLLNQFLKSPLNDQDDYKNITIHVSFLLKKAFAINHAKLTTSLMDIILNHLESIKNHKKDIYLAAGDIIIDILISTRTKQSRQFISKISSLYNDILNDKKQQIKIKKTNVHPIKLNMDVKAKMNSSAPSVLDEILLLAS</sequence>
<dbReference type="Pfam" id="PF03070">
    <property type="entry name" value="TENA_THI-4"/>
    <property type="match status" value="1"/>
</dbReference>
<accession>A0A4P2VML9</accession>
<dbReference type="InterPro" id="IPR016024">
    <property type="entry name" value="ARM-type_fold"/>
</dbReference>
<reference evidence="2 3" key="1">
    <citation type="submission" date="2018-12" db="EMBL/GenBank/DDBJ databases">
        <title>Rubrispira sanarue gen. nov., sp., nov., a member of the order Silvanigrellales, isolated from a brackish lake in Hamamatsu Japan.</title>
        <authorList>
            <person name="Maejima Y."/>
            <person name="Iino T."/>
            <person name="Muraguchi Y."/>
            <person name="Fukuda K."/>
            <person name="Nojiri H."/>
            <person name="Ohkuma M."/>
            <person name="Moriuchi R."/>
            <person name="Dohra H."/>
            <person name="Kimbara K."/>
            <person name="Shintani M."/>
        </authorList>
    </citation>
    <scope>NUCLEOTIDE SEQUENCE [LARGE SCALE GENOMIC DNA]</scope>
    <source>
        <strain evidence="2 3">RF1110005</strain>
    </source>
</reference>
<evidence type="ECO:0000313" key="2">
    <source>
        <dbReference type="EMBL" id="BBH54028.1"/>
    </source>
</evidence>
<dbReference type="EMBL" id="AP019368">
    <property type="protein sequence ID" value="BBH54028.1"/>
    <property type="molecule type" value="Genomic_DNA"/>
</dbReference>
<gene>
    <name evidence="2" type="ORF">JCM31447_24850</name>
</gene>
<organism evidence="2 3">
    <name type="scientific">Fluviispira sanaruensis</name>
    <dbReference type="NCBI Taxonomy" id="2493639"/>
    <lineage>
        <taxon>Bacteria</taxon>
        <taxon>Pseudomonadati</taxon>
        <taxon>Bdellovibrionota</taxon>
        <taxon>Oligoflexia</taxon>
        <taxon>Silvanigrellales</taxon>
        <taxon>Silvanigrellaceae</taxon>
        <taxon>Fluviispira</taxon>
    </lineage>
</organism>
<name>A0A4P2VML9_FLUSA</name>
<dbReference type="Proteomes" id="UP000291236">
    <property type="component" value="Chromosome"/>
</dbReference>
<evidence type="ECO:0000259" key="1">
    <source>
        <dbReference type="Pfam" id="PF03070"/>
    </source>
</evidence>
<dbReference type="RefSeq" id="WP_130611027.1">
    <property type="nucleotide sequence ID" value="NZ_AP019368.1"/>
</dbReference>
<dbReference type="KEGG" id="sbf:JCM31447_24850"/>
<protein>
    <recommendedName>
        <fullName evidence="1">Thiaminase-2/PQQC domain-containing protein</fullName>
    </recommendedName>
</protein>